<organism evidence="1 2">
    <name type="scientific">Eiseniibacteriota bacterium</name>
    <dbReference type="NCBI Taxonomy" id="2212470"/>
    <lineage>
        <taxon>Bacteria</taxon>
        <taxon>Candidatus Eiseniibacteriota</taxon>
    </lineage>
</organism>
<evidence type="ECO:0000313" key="1">
    <source>
        <dbReference type="EMBL" id="MFC1572894.1"/>
    </source>
</evidence>
<accession>A0ABV6YKQ3</accession>
<proteinExistence type="predicted"/>
<protein>
    <submittedName>
        <fullName evidence="1">Uncharacterized protein</fullName>
    </submittedName>
</protein>
<reference evidence="1 2" key="1">
    <citation type="submission" date="2024-09" db="EMBL/GenBank/DDBJ databases">
        <authorList>
            <person name="D'Angelo T."/>
        </authorList>
    </citation>
    <scope>NUCLEOTIDE SEQUENCE [LARGE SCALE GENOMIC DNA]</scope>
    <source>
        <strain evidence="1">SAG AM-320-E07</strain>
    </source>
</reference>
<dbReference type="EMBL" id="JBHPKH010000048">
    <property type="protein sequence ID" value="MFC1572894.1"/>
    <property type="molecule type" value="Genomic_DNA"/>
</dbReference>
<keyword evidence="2" id="KW-1185">Reference proteome</keyword>
<name>A0ABV6YKQ3_UNCEI</name>
<sequence length="256" mass="28963">MRKLTNSTGHLLQLSVENTIRRNPSSADWQIVTHEFPWQDSLSLESGFADLILRSSCYLAIRAVIECKRVRDGDWVFLQSDRAEEHISQSCCCWAERANADPSTRWKDTRIHPVSWRSEFCIIRGSGDKGEPYLERVSRRLLAATEAIAMTEIGFENPDSTEALLIYLPIIVTNANLSIAQFSLNDIDPETGALPRSKGKFESVPFVRFHKNLCTDMNDVGAAGTLSQVAKRLERTVFVVNAARLLEFFGHFDIRE</sequence>
<comment type="caution">
    <text evidence="1">The sequence shown here is derived from an EMBL/GenBank/DDBJ whole genome shotgun (WGS) entry which is preliminary data.</text>
</comment>
<dbReference type="Proteomes" id="UP001593833">
    <property type="component" value="Unassembled WGS sequence"/>
</dbReference>
<gene>
    <name evidence="1" type="ORF">ACFL6M_04765</name>
</gene>
<evidence type="ECO:0000313" key="2">
    <source>
        <dbReference type="Proteomes" id="UP001593833"/>
    </source>
</evidence>